<evidence type="ECO:0000256" key="1">
    <source>
        <dbReference type="SAM" id="Phobius"/>
    </source>
</evidence>
<organism evidence="3 4">
    <name type="scientific">Paenibacillus albiflavus</name>
    <dbReference type="NCBI Taxonomy" id="2545760"/>
    <lineage>
        <taxon>Bacteria</taxon>
        <taxon>Bacillati</taxon>
        <taxon>Bacillota</taxon>
        <taxon>Bacilli</taxon>
        <taxon>Bacillales</taxon>
        <taxon>Paenibacillaceae</taxon>
        <taxon>Paenibacillus</taxon>
    </lineage>
</organism>
<dbReference type="OrthoDB" id="2373222at2"/>
<name>A0A4R4EHA1_9BACL</name>
<keyword evidence="4" id="KW-1185">Reference proteome</keyword>
<keyword evidence="1" id="KW-0472">Membrane</keyword>
<reference evidence="3 4" key="1">
    <citation type="submission" date="2019-03" db="EMBL/GenBank/DDBJ databases">
        <authorList>
            <person name="Kim M.K.M."/>
        </authorList>
    </citation>
    <scope>NUCLEOTIDE SEQUENCE [LARGE SCALE GENOMIC DNA]</scope>
    <source>
        <strain evidence="3 4">18JY21-1</strain>
    </source>
</reference>
<evidence type="ECO:0000313" key="4">
    <source>
        <dbReference type="Proteomes" id="UP000295418"/>
    </source>
</evidence>
<protein>
    <submittedName>
        <fullName evidence="3">Stage III sporulation protein AE</fullName>
    </submittedName>
</protein>
<dbReference type="InterPro" id="IPR014194">
    <property type="entry name" value="Spore_III_AE"/>
</dbReference>
<gene>
    <name evidence="3" type="primary">spoIIIAE</name>
    <name evidence="3" type="ORF">E0485_10670</name>
</gene>
<keyword evidence="1" id="KW-1133">Transmembrane helix</keyword>
<dbReference type="AlphaFoldDB" id="A0A4R4EHA1"/>
<feature type="domain" description="SSD" evidence="2">
    <location>
        <begin position="171"/>
        <end position="224"/>
    </location>
</feature>
<keyword evidence="1" id="KW-0812">Transmembrane</keyword>
<feature type="transmembrane region" description="Helical" evidence="1">
    <location>
        <begin position="364"/>
        <end position="387"/>
    </location>
</feature>
<feature type="transmembrane region" description="Helical" evidence="1">
    <location>
        <begin position="240"/>
        <end position="260"/>
    </location>
</feature>
<evidence type="ECO:0000313" key="3">
    <source>
        <dbReference type="EMBL" id="TCZ77535.1"/>
    </source>
</evidence>
<comment type="caution">
    <text evidence="3">The sequence shown here is derived from an EMBL/GenBank/DDBJ whole genome shotgun (WGS) entry which is preliminary data.</text>
</comment>
<feature type="transmembrane region" description="Helical" evidence="1">
    <location>
        <begin position="100"/>
        <end position="123"/>
    </location>
</feature>
<dbReference type="NCBIfam" id="TIGR02829">
    <property type="entry name" value="spore_III_AE"/>
    <property type="match status" value="1"/>
</dbReference>
<feature type="transmembrane region" description="Helical" evidence="1">
    <location>
        <begin position="6"/>
        <end position="28"/>
    </location>
</feature>
<dbReference type="Proteomes" id="UP000295418">
    <property type="component" value="Unassembled WGS sequence"/>
</dbReference>
<sequence length="395" mass="42706">MIYRSLYKRIAIMIIIMISLLTLSNVALAASPSDAIVKDQITQIDTGPIEQYWDRLMSQNGNFFPELQTPSFTELLTNGGQGLSISNVFKGTLRYIFYEVLANGKLLVTIVILTVFAMMLQTLQSSFERESVSTIAFVISYLVLIIIAVNSFSSAIGYAKNAITSMIDFMIALVPLLLTLLSAMGDLTSVALLHPLNVFMIHTVGAMIYFFVFPLLFFSAVLHIVSAISDKYKVTQLANLLRNIGVGALGIFVTVFMSVITVQGSLGAVSDGITIRTAKFITGNFVPVVGRLFSDATETVIGASLLVKNAIGLAGIVIIIMLCLFPALKILTLAIIFNLSAAIMQPIGNNPMISCLKTIGKSMIYVFAALAAVGLMFFFSITVMIAAGNLSVMVR</sequence>
<dbReference type="Pfam" id="PF09546">
    <property type="entry name" value="Spore_III_AE"/>
    <property type="match status" value="1"/>
</dbReference>
<proteinExistence type="predicted"/>
<feature type="transmembrane region" description="Helical" evidence="1">
    <location>
        <begin position="206"/>
        <end position="228"/>
    </location>
</feature>
<evidence type="ECO:0000259" key="2">
    <source>
        <dbReference type="PROSITE" id="PS50156"/>
    </source>
</evidence>
<dbReference type="PROSITE" id="PS50156">
    <property type="entry name" value="SSD"/>
    <property type="match status" value="1"/>
</dbReference>
<feature type="transmembrane region" description="Helical" evidence="1">
    <location>
        <begin position="135"/>
        <end position="159"/>
    </location>
</feature>
<feature type="transmembrane region" description="Helical" evidence="1">
    <location>
        <begin position="310"/>
        <end position="343"/>
    </location>
</feature>
<feature type="transmembrane region" description="Helical" evidence="1">
    <location>
        <begin position="171"/>
        <end position="194"/>
    </location>
</feature>
<dbReference type="InterPro" id="IPR000731">
    <property type="entry name" value="SSD"/>
</dbReference>
<dbReference type="EMBL" id="SKFG01000009">
    <property type="protein sequence ID" value="TCZ77535.1"/>
    <property type="molecule type" value="Genomic_DNA"/>
</dbReference>
<accession>A0A4R4EHA1</accession>